<proteinExistence type="predicted"/>
<accession>A0A133KGL3</accession>
<organism evidence="1 2">
    <name type="scientific">Heyndrickxia coagulans</name>
    <name type="common">Weizmannia coagulans</name>
    <dbReference type="NCBI Taxonomy" id="1398"/>
    <lineage>
        <taxon>Bacteria</taxon>
        <taxon>Bacillati</taxon>
        <taxon>Bacillota</taxon>
        <taxon>Bacilli</taxon>
        <taxon>Bacillales</taxon>
        <taxon>Bacillaceae</taxon>
        <taxon>Heyndrickxia</taxon>
    </lineage>
</organism>
<sequence>MLESGEDQAMRRTFFLRDTAGLKELCQTDDGNRMFLKAGRTRQ</sequence>
<comment type="caution">
    <text evidence="1">The sequence shown here is derived from an EMBL/GenBank/DDBJ whole genome shotgun (WGS) entry which is preliminary data.</text>
</comment>
<evidence type="ECO:0000313" key="1">
    <source>
        <dbReference type="EMBL" id="KWZ78739.1"/>
    </source>
</evidence>
<dbReference type="AlphaFoldDB" id="A0A133KGL3"/>
<dbReference type="EMBL" id="LRPN01000137">
    <property type="protein sequence ID" value="KWZ78739.1"/>
    <property type="molecule type" value="Genomic_DNA"/>
</dbReference>
<evidence type="ECO:0000313" key="2">
    <source>
        <dbReference type="Proteomes" id="UP000070376"/>
    </source>
</evidence>
<protein>
    <submittedName>
        <fullName evidence="1">Uncharacterized protein</fullName>
    </submittedName>
</protein>
<dbReference type="Proteomes" id="UP000070376">
    <property type="component" value="Unassembled WGS sequence"/>
</dbReference>
<gene>
    <name evidence="1" type="ORF">HMPREF3213_02925</name>
</gene>
<dbReference type="PATRIC" id="fig|1398.22.peg.2928"/>
<name>A0A133KGL3_HEYCO</name>
<reference evidence="2" key="1">
    <citation type="submission" date="2016-01" db="EMBL/GenBank/DDBJ databases">
        <authorList>
            <person name="Mitreva M."/>
            <person name="Pepin K.H."/>
            <person name="Mihindukulasuriya K.A."/>
            <person name="Fulton R."/>
            <person name="Fronick C."/>
            <person name="O'Laughlin M."/>
            <person name="Miner T."/>
            <person name="Herter B."/>
            <person name="Rosa B.A."/>
            <person name="Cordes M."/>
            <person name="Tomlinson C."/>
            <person name="Wollam A."/>
            <person name="Palsikar V.B."/>
            <person name="Mardis E.R."/>
            <person name="Wilson R.K."/>
        </authorList>
    </citation>
    <scope>NUCLEOTIDE SEQUENCE [LARGE SCALE GENOMIC DNA]</scope>
    <source>
        <strain evidence="2">GED7749B</strain>
    </source>
</reference>